<evidence type="ECO:0000313" key="2">
    <source>
        <dbReference type="EMBL" id="TGY92375.1"/>
    </source>
</evidence>
<reference evidence="2 3" key="1">
    <citation type="journal article" date="2013" name="Int. J. Syst. Evol. Microbiol.">
        <title>Marinicauda pacifica gen. nov., sp. nov., a prosthecate alphaproteobacterium of the family Hyphomonadaceae isolated from deep seawater.</title>
        <authorList>
            <person name="Zhang X.Y."/>
            <person name="Li G.W."/>
            <person name="Wang C.S."/>
            <person name="Zhang Y.J."/>
            <person name="Xu X.W."/>
            <person name="Li H."/>
            <person name="Liu A."/>
            <person name="Liu C."/>
            <person name="Xie B.B."/>
            <person name="Qin Q.L."/>
            <person name="Xu Z."/>
            <person name="Chen X.L."/>
            <person name="Zhou B.C."/>
            <person name="Zhang Y.Z."/>
        </authorList>
    </citation>
    <scope>NUCLEOTIDE SEQUENCE [LARGE SCALE GENOMIC DNA]</scope>
    <source>
        <strain evidence="2 3">P-1 km-3</strain>
    </source>
</reference>
<keyword evidence="1" id="KW-0812">Transmembrane</keyword>
<proteinExistence type="predicted"/>
<keyword evidence="1" id="KW-1133">Transmembrane helix</keyword>
<sequence>MSERRRDRLRRMREQRMRRNDADGAISSIKFAGFGAALLVFLAVAVGFRSETLQQLASREAGAERTAWLLEPGLFGVTLLEWIAGLLAGVFLAAALWRGLRR</sequence>
<dbReference type="AlphaFoldDB" id="A0A4S2H941"/>
<name>A0A4S2H941_9PROT</name>
<dbReference type="EMBL" id="SRXV01000003">
    <property type="protein sequence ID" value="TGY92375.1"/>
    <property type="molecule type" value="Genomic_DNA"/>
</dbReference>
<protein>
    <submittedName>
        <fullName evidence="2">Uncharacterized protein</fullName>
    </submittedName>
</protein>
<keyword evidence="1" id="KW-0472">Membrane</keyword>
<organism evidence="2 3">
    <name type="scientific">Marinicauda pacifica</name>
    <dbReference type="NCBI Taxonomy" id="1133559"/>
    <lineage>
        <taxon>Bacteria</taxon>
        <taxon>Pseudomonadati</taxon>
        <taxon>Pseudomonadota</taxon>
        <taxon>Alphaproteobacteria</taxon>
        <taxon>Maricaulales</taxon>
        <taxon>Maricaulaceae</taxon>
        <taxon>Marinicauda</taxon>
    </lineage>
</organism>
<dbReference type="Proteomes" id="UP000305451">
    <property type="component" value="Unassembled WGS sequence"/>
</dbReference>
<evidence type="ECO:0000256" key="1">
    <source>
        <dbReference type="SAM" id="Phobius"/>
    </source>
</evidence>
<gene>
    <name evidence="2" type="ORF">E5162_12070</name>
</gene>
<comment type="caution">
    <text evidence="2">The sequence shown here is derived from an EMBL/GenBank/DDBJ whole genome shotgun (WGS) entry which is preliminary data.</text>
</comment>
<dbReference type="RefSeq" id="WP_135945509.1">
    <property type="nucleotide sequence ID" value="NZ_BMEI01000003.1"/>
</dbReference>
<feature type="transmembrane region" description="Helical" evidence="1">
    <location>
        <begin position="74"/>
        <end position="97"/>
    </location>
</feature>
<keyword evidence="3" id="KW-1185">Reference proteome</keyword>
<accession>A0A4S2H941</accession>
<evidence type="ECO:0000313" key="3">
    <source>
        <dbReference type="Proteomes" id="UP000305451"/>
    </source>
</evidence>